<evidence type="ECO:0000313" key="1">
    <source>
        <dbReference type="EMBL" id="KKN34553.1"/>
    </source>
</evidence>
<organism evidence="1">
    <name type="scientific">marine sediment metagenome</name>
    <dbReference type="NCBI Taxonomy" id="412755"/>
    <lineage>
        <taxon>unclassified sequences</taxon>
        <taxon>metagenomes</taxon>
        <taxon>ecological metagenomes</taxon>
    </lineage>
</organism>
<dbReference type="EMBL" id="LAZR01002097">
    <property type="protein sequence ID" value="KKN34553.1"/>
    <property type="molecule type" value="Genomic_DNA"/>
</dbReference>
<proteinExistence type="predicted"/>
<accession>A0A0F9SZ81</accession>
<protein>
    <submittedName>
        <fullName evidence="1">Uncharacterized protein</fullName>
    </submittedName>
</protein>
<dbReference type="AlphaFoldDB" id="A0A0F9SZ81"/>
<reference evidence="1" key="1">
    <citation type="journal article" date="2015" name="Nature">
        <title>Complex archaea that bridge the gap between prokaryotes and eukaryotes.</title>
        <authorList>
            <person name="Spang A."/>
            <person name="Saw J.H."/>
            <person name="Jorgensen S.L."/>
            <person name="Zaremba-Niedzwiedzka K."/>
            <person name="Martijn J."/>
            <person name="Lind A.E."/>
            <person name="van Eijk R."/>
            <person name="Schleper C."/>
            <person name="Guy L."/>
            <person name="Ettema T.J."/>
        </authorList>
    </citation>
    <scope>NUCLEOTIDE SEQUENCE</scope>
</reference>
<sequence length="254" mass="28952">MNEVKKHNVTLYIPTRVKVTNVPGQSHIEAIEFVESNFARDIEKYLTKQVFTPLRNDIGIAYSEPDEDRTNYLVDEVGDTEYSNTRVYDLDRITDRSVVECPGGQTQFDQMKCLFDEIAICFQAGSRTEDVDWDHMTPLLDRALDLLGRDRIEDLEAAEAYVAGDFDPFDEDEQAFVVVRMMDQSGYYYRAVIPESLRPKMSKAFENADAAYAYVRDYHAKLAGEIEEDGSDFPLMRVVLCKEGKGGTEADGIY</sequence>
<name>A0A0F9SZ81_9ZZZZ</name>
<gene>
    <name evidence="1" type="ORF">LCGC14_0792340</name>
</gene>
<comment type="caution">
    <text evidence="1">The sequence shown here is derived from an EMBL/GenBank/DDBJ whole genome shotgun (WGS) entry which is preliminary data.</text>
</comment>